<name>A0A927GJ42_9BACT</name>
<protein>
    <submittedName>
        <fullName evidence="2">Uncharacterized protein</fullName>
    </submittedName>
</protein>
<proteinExistence type="predicted"/>
<gene>
    <name evidence="2" type="ORF">IC235_09370</name>
</gene>
<feature type="transmembrane region" description="Helical" evidence="1">
    <location>
        <begin position="12"/>
        <end position="29"/>
    </location>
</feature>
<evidence type="ECO:0000256" key="1">
    <source>
        <dbReference type="SAM" id="Phobius"/>
    </source>
</evidence>
<organism evidence="2 3">
    <name type="scientific">Hymenobacter montanus</name>
    <dbReference type="NCBI Taxonomy" id="2771359"/>
    <lineage>
        <taxon>Bacteria</taxon>
        <taxon>Pseudomonadati</taxon>
        <taxon>Bacteroidota</taxon>
        <taxon>Cytophagia</taxon>
        <taxon>Cytophagales</taxon>
        <taxon>Hymenobacteraceae</taxon>
        <taxon>Hymenobacter</taxon>
    </lineage>
</organism>
<dbReference type="Proteomes" id="UP000612233">
    <property type="component" value="Unassembled WGS sequence"/>
</dbReference>
<sequence>MEKKVVYESRPKLIALLAINWGFVVLCLWSRYWSGLAFFGLCAIVTTYPLLDPRKKLLFYGTSAYRAQLTITEETAGWHVFLEQLEAHLSIPLSWFADVSVPAFETKLTLLYEQEHRSFAEAVTVYYLAEAQPAY</sequence>
<dbReference type="AlphaFoldDB" id="A0A927GJ42"/>
<evidence type="ECO:0000313" key="2">
    <source>
        <dbReference type="EMBL" id="MBD2768098.1"/>
    </source>
</evidence>
<dbReference type="RefSeq" id="WP_191004912.1">
    <property type="nucleotide sequence ID" value="NZ_JACXAD010000008.1"/>
</dbReference>
<evidence type="ECO:0000313" key="3">
    <source>
        <dbReference type="Proteomes" id="UP000612233"/>
    </source>
</evidence>
<reference evidence="2" key="1">
    <citation type="submission" date="2020-09" db="EMBL/GenBank/DDBJ databases">
        <authorList>
            <person name="Kim M.K."/>
        </authorList>
    </citation>
    <scope>NUCLEOTIDE SEQUENCE</scope>
    <source>
        <strain evidence="2">BT664</strain>
    </source>
</reference>
<keyword evidence="1" id="KW-0812">Transmembrane</keyword>
<accession>A0A927GJ42</accession>
<keyword evidence="3" id="KW-1185">Reference proteome</keyword>
<keyword evidence="1" id="KW-1133">Transmembrane helix</keyword>
<keyword evidence="1" id="KW-0472">Membrane</keyword>
<dbReference type="EMBL" id="JACXAD010000008">
    <property type="protein sequence ID" value="MBD2768098.1"/>
    <property type="molecule type" value="Genomic_DNA"/>
</dbReference>
<comment type="caution">
    <text evidence="2">The sequence shown here is derived from an EMBL/GenBank/DDBJ whole genome shotgun (WGS) entry which is preliminary data.</text>
</comment>